<keyword evidence="3" id="KW-0560">Oxidoreductase</keyword>
<organism evidence="3 4">
    <name type="scientific">Tsukamurella strandjordii</name>
    <dbReference type="NCBI Taxonomy" id="147577"/>
    <lineage>
        <taxon>Bacteria</taxon>
        <taxon>Bacillati</taxon>
        <taxon>Actinomycetota</taxon>
        <taxon>Actinomycetes</taxon>
        <taxon>Mycobacteriales</taxon>
        <taxon>Tsukamurellaceae</taxon>
        <taxon>Tsukamurella</taxon>
    </lineage>
</organism>
<dbReference type="InterPro" id="IPR018713">
    <property type="entry name" value="MPAB/Lcp_cat_dom"/>
</dbReference>
<dbReference type="Proteomes" id="UP001178281">
    <property type="component" value="Unassembled WGS sequence"/>
</dbReference>
<dbReference type="EC" id="1.-.-.-" evidence="3"/>
<proteinExistence type="predicted"/>
<dbReference type="Pfam" id="PF09995">
    <property type="entry name" value="MPAB_Lcp_cat"/>
    <property type="match status" value="1"/>
</dbReference>
<gene>
    <name evidence="3" type="ORF">Q7X28_16565</name>
</gene>
<accession>A0AA90NBZ9</accession>
<dbReference type="EMBL" id="JAUTIX010000006">
    <property type="protein sequence ID" value="MDP0399541.1"/>
    <property type="molecule type" value="Genomic_DNA"/>
</dbReference>
<feature type="region of interest" description="Disordered" evidence="1">
    <location>
        <begin position="1"/>
        <end position="20"/>
    </location>
</feature>
<protein>
    <submittedName>
        <fullName evidence="3">Oxygenase MpaB family protein</fullName>
        <ecNumber evidence="3">1.-.-.-</ecNumber>
    </submittedName>
</protein>
<evidence type="ECO:0000313" key="4">
    <source>
        <dbReference type="Proteomes" id="UP001178281"/>
    </source>
</evidence>
<evidence type="ECO:0000256" key="1">
    <source>
        <dbReference type="SAM" id="MobiDB-lite"/>
    </source>
</evidence>
<name>A0AA90NBZ9_9ACTN</name>
<dbReference type="GO" id="GO:0016491">
    <property type="term" value="F:oxidoreductase activity"/>
    <property type="evidence" value="ECO:0007669"/>
    <property type="project" value="UniProtKB-KW"/>
</dbReference>
<dbReference type="PANTHER" id="PTHR37539:SF1">
    <property type="entry name" value="ER-BOUND OXYGENASE MPAB_MPAB'_RUBBER OXYGENASE CATALYTIC DOMAIN-CONTAINING PROTEIN"/>
    <property type="match status" value="1"/>
</dbReference>
<dbReference type="AlphaFoldDB" id="A0AA90NBZ9"/>
<evidence type="ECO:0000259" key="2">
    <source>
        <dbReference type="Pfam" id="PF09995"/>
    </source>
</evidence>
<dbReference type="PANTHER" id="PTHR37539">
    <property type="entry name" value="SECRETED PROTEIN-RELATED"/>
    <property type="match status" value="1"/>
</dbReference>
<reference evidence="3" key="1">
    <citation type="submission" date="2023-08" db="EMBL/GenBank/DDBJ databases">
        <title>The draft genome of Tsukamurella strandjordii strain 050030.</title>
        <authorList>
            <person name="Zhao F."/>
            <person name="Feng Y."/>
            <person name="Zong Z."/>
        </authorList>
    </citation>
    <scope>NUCLEOTIDE SEQUENCE</scope>
    <source>
        <strain evidence="3">050030</strain>
    </source>
</reference>
<sequence>MTAATSRPIPSRHPARPRRVPPGITFVSRALRLPEPTDAEFRRFGELLTVGDEPMDELVAWMYAQDTDTRKAMFNRALAEGIDSVPEAPPILRDFFEEMETVPDWTDWNAIRTGGQLMRSGGADGLAVARDVALMGGYMFSGFNQTLLRTGALEKGSNRRFAETTQWALDVIGEDALRPGGVGYRSTLHVRFIHSLVRRHVIAMDDWDRAAYGLPINQTDMAATLVGALIAPVATGTGLGMLANPREYEAAAHLTRYVGRLMGVHDDFLPHSFRDSLRILFQTSRALSTPDETSRVLAQPMAEDPLQWHYPVLGGLRRRIARSQHLSISTAYLGRHAMRKLGVPAVLPWYPALKIPINLIESVIFQLPGGRRRGAELGDRRQARLMRTMIPDEAAIGHSAQHVAH</sequence>
<feature type="domain" description="ER-bound oxygenase mpaB/mpaB'/Rubber oxygenase catalytic" evidence="2">
    <location>
        <begin position="134"/>
        <end position="349"/>
    </location>
</feature>
<dbReference type="InterPro" id="IPR037473">
    <property type="entry name" value="Lcp-like"/>
</dbReference>
<evidence type="ECO:0000313" key="3">
    <source>
        <dbReference type="EMBL" id="MDP0399541.1"/>
    </source>
</evidence>
<comment type="caution">
    <text evidence="3">The sequence shown here is derived from an EMBL/GenBank/DDBJ whole genome shotgun (WGS) entry which is preliminary data.</text>
</comment>
<dbReference type="RefSeq" id="WP_305112132.1">
    <property type="nucleotide sequence ID" value="NZ_JAUTIX010000006.1"/>
</dbReference>
<keyword evidence="4" id="KW-1185">Reference proteome</keyword>